<accession>A0A920CJ97</accession>
<dbReference type="Proteomes" id="UP000678895">
    <property type="component" value="Unassembled WGS sequence"/>
</dbReference>
<organism evidence="1 2">
    <name type="scientific">Paenibacillus apis</name>
    <dbReference type="NCBI Taxonomy" id="1792174"/>
    <lineage>
        <taxon>Bacteria</taxon>
        <taxon>Bacillati</taxon>
        <taxon>Bacillota</taxon>
        <taxon>Bacilli</taxon>
        <taxon>Bacillales</taxon>
        <taxon>Paenibacillaceae</taxon>
        <taxon>Paenibacillus</taxon>
    </lineage>
</organism>
<dbReference type="EMBL" id="BORS01000007">
    <property type="protein sequence ID" value="GIO42521.1"/>
    <property type="molecule type" value="Genomic_DNA"/>
</dbReference>
<comment type="caution">
    <text evidence="1">The sequence shown here is derived from an EMBL/GenBank/DDBJ whole genome shotgun (WGS) entry which is preliminary data.</text>
</comment>
<evidence type="ECO:0000313" key="2">
    <source>
        <dbReference type="Proteomes" id="UP000678895"/>
    </source>
</evidence>
<sequence length="57" mass="6353">MKACAGCSREAEYEVYTGSYWQPHCESCANEAMDCKEGALIRRLDELESSSKDQSKG</sequence>
<dbReference type="AlphaFoldDB" id="A0A920CJ97"/>
<protein>
    <submittedName>
        <fullName evidence="1">Uncharacterized protein</fullName>
    </submittedName>
</protein>
<gene>
    <name evidence="1" type="ORF">J41TS4_22790</name>
</gene>
<evidence type="ECO:0000313" key="1">
    <source>
        <dbReference type="EMBL" id="GIO42521.1"/>
    </source>
</evidence>
<keyword evidence="2" id="KW-1185">Reference proteome</keyword>
<proteinExistence type="predicted"/>
<name>A0A920CJ97_9BACL</name>
<reference evidence="1" key="1">
    <citation type="submission" date="2021-03" db="EMBL/GenBank/DDBJ databases">
        <title>Antimicrobial resistance genes in bacteria isolated from Japanese honey, and their potential for conferring macrolide and lincosamide resistance in the American foulbrood pathogen Paenibacillus larvae.</title>
        <authorList>
            <person name="Okamoto M."/>
            <person name="Kumagai M."/>
            <person name="Kanamori H."/>
            <person name="Takamatsu D."/>
        </authorList>
    </citation>
    <scope>NUCLEOTIDE SEQUENCE</scope>
    <source>
        <strain evidence="1">J41TS4</strain>
    </source>
</reference>